<dbReference type="STRING" id="1069083.GCA_000371805_00972"/>
<feature type="transmembrane region" description="Helical" evidence="1">
    <location>
        <begin position="52"/>
        <end position="72"/>
    </location>
</feature>
<dbReference type="Proteomes" id="UP000053695">
    <property type="component" value="Unassembled WGS sequence"/>
</dbReference>
<organism evidence="2 3">
    <name type="scientific">Methanocaldococcus villosus KIN24-T80</name>
    <dbReference type="NCBI Taxonomy" id="1069083"/>
    <lineage>
        <taxon>Archaea</taxon>
        <taxon>Methanobacteriati</taxon>
        <taxon>Methanobacteriota</taxon>
        <taxon>Methanomada group</taxon>
        <taxon>Methanococci</taxon>
        <taxon>Methanococcales</taxon>
        <taxon>Methanocaldococcaceae</taxon>
        <taxon>Methanocaldococcus</taxon>
    </lineage>
</organism>
<keyword evidence="1" id="KW-0472">Membrane</keyword>
<protein>
    <submittedName>
        <fullName evidence="2">Uncharacterized protein</fullName>
    </submittedName>
</protein>
<sequence>MNVIRYIRKDKFLFLMLFIWVLINIFFFLPFFKYVSNLKFSINNGLSAFSGIFLGPIYGSLAILIILFIYMITNLFQIEPFMLVPPVISTLVVGWLCEKRWRLSLHIIAFGTLILYYLIIFLKMDNYLHIPYAVIVSIAIIYIIKDKFDDYLFSSNIFKVLLSSTSLSFISIVTGHIYEKIVRIITGHKLPKICNVFINLPIIILLSLFCGIFVTVTLIALKFLIIRSPDLRDKILTTVLREEVKPIKHSVDEELLKKYGVKIPDENEQLEVLKTLAIFLSENKKLK</sequence>
<dbReference type="AlphaFoldDB" id="N6UUK7"/>
<dbReference type="EMBL" id="APMM01000030">
    <property type="protein sequence ID" value="ENN96024.1"/>
    <property type="molecule type" value="Genomic_DNA"/>
</dbReference>
<gene>
    <name evidence="2" type="ORF">J422_04765</name>
</gene>
<feature type="transmembrane region" description="Helical" evidence="1">
    <location>
        <begin position="103"/>
        <end position="121"/>
    </location>
</feature>
<keyword evidence="1" id="KW-1133">Transmembrane helix</keyword>
<keyword evidence="1" id="KW-0812">Transmembrane</keyword>
<evidence type="ECO:0000256" key="1">
    <source>
        <dbReference type="SAM" id="Phobius"/>
    </source>
</evidence>
<evidence type="ECO:0000313" key="3">
    <source>
        <dbReference type="Proteomes" id="UP000053695"/>
    </source>
</evidence>
<reference evidence="2 3" key="1">
    <citation type="journal article" date="2013" name="Genome Announc.">
        <title>Draft Genome Sequence of a Highly Flagellated, Fast-Swimming Archaeon, Methanocaldococcus villosus Strain KIN24-T80 (DSM 22612).</title>
        <authorList>
            <person name="Thennarasu S."/>
            <person name="Polireddy D."/>
            <person name="Antony A."/>
            <person name="Yada M.R."/>
            <person name="Algarawi S."/>
            <person name="Sivakumar N."/>
        </authorList>
    </citation>
    <scope>NUCLEOTIDE SEQUENCE [LARGE SCALE GENOMIC DNA]</scope>
    <source>
        <strain evidence="2 3">KIN24-T80</strain>
    </source>
</reference>
<dbReference type="RefSeq" id="WP_004592003.1">
    <property type="nucleotide sequence ID" value="NZ_APMM01000030.1"/>
</dbReference>
<comment type="caution">
    <text evidence="2">The sequence shown here is derived from an EMBL/GenBank/DDBJ whole genome shotgun (WGS) entry which is preliminary data.</text>
</comment>
<feature type="transmembrane region" description="Helical" evidence="1">
    <location>
        <begin position="127"/>
        <end position="144"/>
    </location>
</feature>
<name>N6UUK7_9EURY</name>
<dbReference type="OrthoDB" id="65647at2157"/>
<dbReference type="PATRIC" id="fig|1069083.5.peg.932"/>
<keyword evidence="3" id="KW-1185">Reference proteome</keyword>
<feature type="transmembrane region" description="Helical" evidence="1">
    <location>
        <begin position="156"/>
        <end position="178"/>
    </location>
</feature>
<feature type="transmembrane region" description="Helical" evidence="1">
    <location>
        <begin position="12"/>
        <end position="32"/>
    </location>
</feature>
<evidence type="ECO:0000313" key="2">
    <source>
        <dbReference type="EMBL" id="ENN96024.1"/>
    </source>
</evidence>
<accession>N6UUK7</accession>
<feature type="transmembrane region" description="Helical" evidence="1">
    <location>
        <begin position="198"/>
        <end position="225"/>
    </location>
</feature>
<proteinExistence type="predicted"/>